<dbReference type="RefSeq" id="XP_009498013.1">
    <property type="nucleotide sequence ID" value="XM_009499738.1"/>
</dbReference>
<dbReference type="GeneID" id="20530695"/>
<organism evidence="2">
    <name type="scientific">Fonticula alba</name>
    <name type="common">Slime mold</name>
    <dbReference type="NCBI Taxonomy" id="691883"/>
    <lineage>
        <taxon>Eukaryota</taxon>
        <taxon>Rotosphaerida</taxon>
        <taxon>Fonticulaceae</taxon>
        <taxon>Fonticula</taxon>
    </lineage>
</organism>
<keyword evidence="3" id="KW-1185">Reference proteome</keyword>
<feature type="compositionally biased region" description="Low complexity" evidence="1">
    <location>
        <begin position="66"/>
        <end position="79"/>
    </location>
</feature>
<evidence type="ECO:0000313" key="3">
    <source>
        <dbReference type="Proteomes" id="UP000030693"/>
    </source>
</evidence>
<dbReference type="AlphaFoldDB" id="A0A058Z235"/>
<evidence type="ECO:0000313" key="2">
    <source>
        <dbReference type="EMBL" id="KCV67572.1"/>
    </source>
</evidence>
<feature type="region of interest" description="Disordered" evidence="1">
    <location>
        <begin position="1"/>
        <end position="52"/>
    </location>
</feature>
<protein>
    <submittedName>
        <fullName evidence="2">Uncharacterized protein</fullName>
    </submittedName>
</protein>
<evidence type="ECO:0000256" key="1">
    <source>
        <dbReference type="SAM" id="MobiDB-lite"/>
    </source>
</evidence>
<feature type="compositionally biased region" description="Polar residues" evidence="1">
    <location>
        <begin position="86"/>
        <end position="98"/>
    </location>
</feature>
<dbReference type="Proteomes" id="UP000030693">
    <property type="component" value="Unassembled WGS sequence"/>
</dbReference>
<dbReference type="EMBL" id="KB932216">
    <property type="protein sequence ID" value="KCV67572.1"/>
    <property type="molecule type" value="Genomic_DNA"/>
</dbReference>
<proteinExistence type="predicted"/>
<accession>A0A058Z235</accession>
<feature type="region of interest" description="Disordered" evidence="1">
    <location>
        <begin position="66"/>
        <end position="98"/>
    </location>
</feature>
<name>A0A058Z235_FONAL</name>
<reference evidence="2" key="1">
    <citation type="submission" date="2013-04" db="EMBL/GenBank/DDBJ databases">
        <title>The Genome Sequence of Fonticula alba ATCC 38817.</title>
        <authorList>
            <consortium name="The Broad Institute Genomics Platform"/>
            <person name="Russ C."/>
            <person name="Cuomo C."/>
            <person name="Burger G."/>
            <person name="Gray M.W."/>
            <person name="Holland P.W.H."/>
            <person name="King N."/>
            <person name="Lang F.B.F."/>
            <person name="Roger A.J."/>
            <person name="Ruiz-Trillo I."/>
            <person name="Brown M."/>
            <person name="Walker B."/>
            <person name="Young S."/>
            <person name="Zeng Q."/>
            <person name="Gargeya S."/>
            <person name="Fitzgerald M."/>
            <person name="Haas B."/>
            <person name="Abouelleil A."/>
            <person name="Allen A.W."/>
            <person name="Alvarado L."/>
            <person name="Arachchi H.M."/>
            <person name="Berlin A.M."/>
            <person name="Chapman S.B."/>
            <person name="Gainer-Dewar J."/>
            <person name="Goldberg J."/>
            <person name="Griggs A."/>
            <person name="Gujja S."/>
            <person name="Hansen M."/>
            <person name="Howarth C."/>
            <person name="Imamovic A."/>
            <person name="Ireland A."/>
            <person name="Larimer J."/>
            <person name="McCowan C."/>
            <person name="Murphy C."/>
            <person name="Pearson M."/>
            <person name="Poon T.W."/>
            <person name="Priest M."/>
            <person name="Roberts A."/>
            <person name="Saif S."/>
            <person name="Shea T."/>
            <person name="Sisk P."/>
            <person name="Sykes S."/>
            <person name="Wortman J."/>
            <person name="Nusbaum C."/>
            <person name="Birren B."/>
        </authorList>
    </citation>
    <scope>NUCLEOTIDE SEQUENCE [LARGE SCALE GENOMIC DNA]</scope>
    <source>
        <strain evidence="2">ATCC 38817</strain>
    </source>
</reference>
<gene>
    <name evidence="2" type="ORF">H696_05970</name>
</gene>
<sequence>MGASRKPATGGAPGGWDNKDLAGLENFLESGGTGGSDPFSGPVPAGAFGSSGVSPAPDIWAAALSAPAATPSPAPAGGAMRLQSRPAANNQPNLMDLL</sequence>